<keyword evidence="8 10" id="KW-1133">Transmembrane helix</keyword>
<evidence type="ECO:0000256" key="8">
    <source>
        <dbReference type="ARBA" id="ARBA00022989"/>
    </source>
</evidence>
<keyword evidence="9 10" id="KW-0472">Membrane</keyword>
<organism evidence="11 12">
    <name type="scientific">Stakelama tenebrarum</name>
    <dbReference type="NCBI Taxonomy" id="2711215"/>
    <lineage>
        <taxon>Bacteria</taxon>
        <taxon>Pseudomonadati</taxon>
        <taxon>Pseudomonadota</taxon>
        <taxon>Alphaproteobacteria</taxon>
        <taxon>Sphingomonadales</taxon>
        <taxon>Sphingomonadaceae</taxon>
        <taxon>Stakelama</taxon>
    </lineage>
</organism>
<proteinExistence type="inferred from homology"/>
<feature type="transmembrane region" description="Helical" evidence="10">
    <location>
        <begin position="29"/>
        <end position="48"/>
    </location>
</feature>
<dbReference type="Gene3D" id="3.30.1360.100">
    <property type="entry name" value="General secretion pathway protein M, EpsM"/>
    <property type="match status" value="1"/>
</dbReference>
<evidence type="ECO:0000256" key="1">
    <source>
        <dbReference type="ARBA" id="ARBA00004377"/>
    </source>
</evidence>
<dbReference type="SUPFAM" id="SSF103054">
    <property type="entry name" value="General secretion pathway protein M, EpsM"/>
    <property type="match status" value="1"/>
</dbReference>
<dbReference type="InterPro" id="IPR023229">
    <property type="entry name" value="T2SS_M_periplasmic_sf"/>
</dbReference>
<comment type="subcellular location">
    <subcellularLocation>
        <location evidence="1">Cell inner membrane</location>
        <topology evidence="1">Single-pass membrane protein</topology>
    </subcellularLocation>
</comment>
<dbReference type="RefSeq" id="WP_165326742.1">
    <property type="nucleotide sequence ID" value="NZ_CP049109.1"/>
</dbReference>
<dbReference type="GO" id="GO:0015628">
    <property type="term" value="P:protein secretion by the type II secretion system"/>
    <property type="evidence" value="ECO:0007669"/>
    <property type="project" value="InterPro"/>
</dbReference>
<evidence type="ECO:0000256" key="5">
    <source>
        <dbReference type="ARBA" id="ARBA00022519"/>
    </source>
</evidence>
<dbReference type="InterPro" id="IPR007690">
    <property type="entry name" value="T2SS_GspM"/>
</dbReference>
<protein>
    <submittedName>
        <fullName evidence="11">Type II secretion system protein M</fullName>
    </submittedName>
</protein>
<gene>
    <name evidence="11" type="ORF">G5C33_08010</name>
</gene>
<evidence type="ECO:0000313" key="12">
    <source>
        <dbReference type="Proteomes" id="UP000501568"/>
    </source>
</evidence>
<sequence length="164" mass="17363">MSRFRSPAFDNALARAADWWNGLSSRERWMVGGLGVFLGLLILIYGVVKPLQAARADALQDIRTYETLNARIRAAGALSAAPPPEMRSGTPVDILNAAAQARGIDAVVIATPEGARAEIARGGYDAILGWIADISTSSSLKLTRADIRRGTAPGQVSATVDFAQ</sequence>
<dbReference type="KEGG" id="spzr:G5C33_08010"/>
<keyword evidence="3" id="KW-0813">Transport</keyword>
<keyword evidence="5" id="KW-0997">Cell inner membrane</keyword>
<name>A0A6G6Y485_9SPHN</name>
<evidence type="ECO:0000256" key="3">
    <source>
        <dbReference type="ARBA" id="ARBA00022448"/>
    </source>
</evidence>
<dbReference type="EMBL" id="CP049109">
    <property type="protein sequence ID" value="QIG79742.1"/>
    <property type="molecule type" value="Genomic_DNA"/>
</dbReference>
<comment type="similarity">
    <text evidence="2">Belongs to the GSP M family.</text>
</comment>
<dbReference type="GO" id="GO:0015627">
    <property type="term" value="C:type II protein secretion system complex"/>
    <property type="evidence" value="ECO:0007669"/>
    <property type="project" value="InterPro"/>
</dbReference>
<evidence type="ECO:0000313" key="11">
    <source>
        <dbReference type="EMBL" id="QIG79742.1"/>
    </source>
</evidence>
<evidence type="ECO:0000256" key="2">
    <source>
        <dbReference type="ARBA" id="ARBA00010637"/>
    </source>
</evidence>
<keyword evidence="4" id="KW-1003">Cell membrane</keyword>
<dbReference type="AlphaFoldDB" id="A0A6G6Y485"/>
<accession>A0A6G6Y485</accession>
<keyword evidence="7" id="KW-0653">Protein transport</keyword>
<dbReference type="Proteomes" id="UP000501568">
    <property type="component" value="Chromosome"/>
</dbReference>
<dbReference type="GO" id="GO:0005886">
    <property type="term" value="C:plasma membrane"/>
    <property type="evidence" value="ECO:0007669"/>
    <property type="project" value="UniProtKB-SubCell"/>
</dbReference>
<evidence type="ECO:0000256" key="4">
    <source>
        <dbReference type="ARBA" id="ARBA00022475"/>
    </source>
</evidence>
<evidence type="ECO:0000256" key="10">
    <source>
        <dbReference type="SAM" id="Phobius"/>
    </source>
</evidence>
<dbReference type="Pfam" id="PF04612">
    <property type="entry name" value="T2SSM"/>
    <property type="match status" value="1"/>
</dbReference>
<keyword evidence="12" id="KW-1185">Reference proteome</keyword>
<keyword evidence="6 10" id="KW-0812">Transmembrane</keyword>
<evidence type="ECO:0000256" key="9">
    <source>
        <dbReference type="ARBA" id="ARBA00023136"/>
    </source>
</evidence>
<reference evidence="11 12" key="1">
    <citation type="submission" date="2020-02" db="EMBL/GenBank/DDBJ databases">
        <authorList>
            <person name="Zheng R.K."/>
            <person name="Sun C.M."/>
        </authorList>
    </citation>
    <scope>NUCLEOTIDE SEQUENCE [LARGE SCALE GENOMIC DNA]</scope>
    <source>
        <strain evidence="12">zrk23</strain>
    </source>
</reference>
<evidence type="ECO:0000256" key="7">
    <source>
        <dbReference type="ARBA" id="ARBA00022927"/>
    </source>
</evidence>
<evidence type="ECO:0000256" key="6">
    <source>
        <dbReference type="ARBA" id="ARBA00022692"/>
    </source>
</evidence>